<dbReference type="InterPro" id="IPR021005">
    <property type="entry name" value="Znf_CGNR"/>
</dbReference>
<gene>
    <name evidence="2" type="ORF">GLP40_28990</name>
</gene>
<evidence type="ECO:0000313" key="3">
    <source>
        <dbReference type="Proteomes" id="UP000432464"/>
    </source>
</evidence>
<reference evidence="2 3" key="1">
    <citation type="submission" date="2019-11" db="EMBL/GenBank/DDBJ databases">
        <title>Nocardia sp. nov. CT2-14 isolated from soil.</title>
        <authorList>
            <person name="Kanchanasin P."/>
            <person name="Tanasupawat S."/>
            <person name="Yuki M."/>
            <person name="Kudo T."/>
        </authorList>
    </citation>
    <scope>NUCLEOTIDE SEQUENCE [LARGE SCALE GENOMIC DNA]</scope>
    <source>
        <strain evidence="2 3">CT2-14</strain>
    </source>
</reference>
<dbReference type="InterPro" id="IPR010852">
    <property type="entry name" value="ABATE"/>
</dbReference>
<proteinExistence type="predicted"/>
<dbReference type="PANTHER" id="PTHR35525">
    <property type="entry name" value="BLL6575 PROTEIN"/>
    <property type="match status" value="1"/>
</dbReference>
<keyword evidence="3" id="KW-1185">Reference proteome</keyword>
<dbReference type="Proteomes" id="UP000432464">
    <property type="component" value="Unassembled WGS sequence"/>
</dbReference>
<accession>A0A6I3L956</accession>
<dbReference type="Gene3D" id="1.10.3300.10">
    <property type="entry name" value="Jann2411-like domain"/>
    <property type="match status" value="1"/>
</dbReference>
<evidence type="ECO:0000313" key="2">
    <source>
        <dbReference type="EMBL" id="MTE16776.1"/>
    </source>
</evidence>
<name>A0A6I3L956_9NOCA</name>
<protein>
    <recommendedName>
        <fullName evidence="1">Zinc finger CGNR domain-containing protein</fullName>
    </recommendedName>
</protein>
<dbReference type="EMBL" id="WMBB01000016">
    <property type="protein sequence ID" value="MTE16776.1"/>
    <property type="molecule type" value="Genomic_DNA"/>
</dbReference>
<comment type="caution">
    <text evidence="2">The sequence shown here is derived from an EMBL/GenBank/DDBJ whole genome shotgun (WGS) entry which is preliminary data.</text>
</comment>
<feature type="domain" description="Zinc finger CGNR" evidence="1">
    <location>
        <begin position="146"/>
        <end position="189"/>
    </location>
</feature>
<dbReference type="Pfam" id="PF11706">
    <property type="entry name" value="zf-CGNR"/>
    <property type="match status" value="1"/>
</dbReference>
<organism evidence="2 3">
    <name type="scientific">Nocardia aurantiaca</name>
    <dbReference type="NCBI Taxonomy" id="2675850"/>
    <lineage>
        <taxon>Bacteria</taxon>
        <taxon>Bacillati</taxon>
        <taxon>Actinomycetota</taxon>
        <taxon>Actinomycetes</taxon>
        <taxon>Mycobacteriales</taxon>
        <taxon>Nocardiaceae</taxon>
        <taxon>Nocardia</taxon>
    </lineage>
</organism>
<dbReference type="PANTHER" id="PTHR35525:SF3">
    <property type="entry name" value="BLL6575 PROTEIN"/>
    <property type="match status" value="1"/>
</dbReference>
<evidence type="ECO:0000259" key="1">
    <source>
        <dbReference type="Pfam" id="PF11706"/>
    </source>
</evidence>
<sequence length="189" mass="20541">MCQTITGGVMPGSKIERISLALVATIGGRFTDTPVERLPDPGALRDWLARYGLDVAGCSDADLSAARELREAVYDLVEAAATGRPPRSAALATVDTAANQCDIPRKLVWDERTGFHLSHGRFSTDQALTSIARDAVDLVTGPERDRLHQCEAETCGTVFIAPAGGRPRRWCSSTTCGNRERVRAFRTRR</sequence>
<dbReference type="Pfam" id="PF07336">
    <property type="entry name" value="ABATE"/>
    <property type="match status" value="1"/>
</dbReference>
<dbReference type="SUPFAM" id="SSF160904">
    <property type="entry name" value="Jann2411-like"/>
    <property type="match status" value="1"/>
</dbReference>
<dbReference type="AlphaFoldDB" id="A0A6I3L956"/>
<dbReference type="InterPro" id="IPR023286">
    <property type="entry name" value="ABATE_dom_sf"/>
</dbReference>